<evidence type="ECO:0000313" key="2">
    <source>
        <dbReference type="EMBL" id="MFC2998460.1"/>
    </source>
</evidence>
<dbReference type="RefSeq" id="WP_246602219.1">
    <property type="nucleotide sequence ID" value="NZ_JAFNJS010000001.1"/>
</dbReference>
<gene>
    <name evidence="2" type="ORF">ACFOD3_01065</name>
</gene>
<reference evidence="3" key="1">
    <citation type="journal article" date="2019" name="Int. J. Syst. Evol. Microbiol.">
        <title>The Global Catalogue of Microorganisms (GCM) 10K type strain sequencing project: providing services to taxonomists for standard genome sequencing and annotation.</title>
        <authorList>
            <consortium name="The Broad Institute Genomics Platform"/>
            <consortium name="The Broad Institute Genome Sequencing Center for Infectious Disease"/>
            <person name="Wu L."/>
            <person name="Ma J."/>
        </authorList>
    </citation>
    <scope>NUCLEOTIDE SEQUENCE [LARGE SCALE GENOMIC DNA]</scope>
    <source>
        <strain evidence="3">CGMCC 1.16855</strain>
    </source>
</reference>
<sequence>MTQMPDNAGPTRRQILGGLATALAAPGLARAQSAWPERPIRWIVNFPPGGAADILSRILAEWFGTRLGQPIVVENRPGAGGMLGSDLLAKARGDQHLVMISNAASHGIGPVLYANVPYDAVADFTHIHLVGTFPSVLAVGPGVTAPDLAAFLAQARAKPGEMTYGSGGNGTMNHLIGQLLARAAGVELTHVPYRGSAPAMTDVMGGQIPALMESLPTALPNLRAGRMRPIATSEPERSPALPDVPTFAEAGFPAVASTNWFGFSAAAGIPPAVKARWEEEMGKAMASPEIAEKFGRIGVRPGTLGAEAYTAMIRSELDKWREVIRAGGIKVD</sequence>
<evidence type="ECO:0000313" key="3">
    <source>
        <dbReference type="Proteomes" id="UP001595420"/>
    </source>
</evidence>
<dbReference type="InterPro" id="IPR042100">
    <property type="entry name" value="Bug_dom1"/>
</dbReference>
<protein>
    <submittedName>
        <fullName evidence="2">Bug family tripartite tricarboxylate transporter substrate binding protein</fullName>
    </submittedName>
</protein>
<dbReference type="SUPFAM" id="SSF53850">
    <property type="entry name" value="Periplasmic binding protein-like II"/>
    <property type="match status" value="1"/>
</dbReference>
<name>A0ABV7BLF8_9PROT</name>
<dbReference type="PANTHER" id="PTHR42928">
    <property type="entry name" value="TRICARBOXYLATE-BINDING PROTEIN"/>
    <property type="match status" value="1"/>
</dbReference>
<dbReference type="EMBL" id="JBHRSB010000001">
    <property type="protein sequence ID" value="MFC2998460.1"/>
    <property type="molecule type" value="Genomic_DNA"/>
</dbReference>
<dbReference type="Gene3D" id="3.40.190.150">
    <property type="entry name" value="Bordetella uptake gene, domain 1"/>
    <property type="match status" value="1"/>
</dbReference>
<dbReference type="InterPro" id="IPR006311">
    <property type="entry name" value="TAT_signal"/>
</dbReference>
<dbReference type="PIRSF" id="PIRSF017082">
    <property type="entry name" value="YflP"/>
    <property type="match status" value="1"/>
</dbReference>
<dbReference type="InterPro" id="IPR005064">
    <property type="entry name" value="BUG"/>
</dbReference>
<keyword evidence="3" id="KW-1185">Reference proteome</keyword>
<dbReference type="Pfam" id="PF03401">
    <property type="entry name" value="TctC"/>
    <property type="match status" value="1"/>
</dbReference>
<dbReference type="Gene3D" id="3.40.190.10">
    <property type="entry name" value="Periplasmic binding protein-like II"/>
    <property type="match status" value="1"/>
</dbReference>
<dbReference type="PANTHER" id="PTHR42928:SF5">
    <property type="entry name" value="BLR1237 PROTEIN"/>
    <property type="match status" value="1"/>
</dbReference>
<dbReference type="CDD" id="cd07012">
    <property type="entry name" value="PBP2_Bug_TTT"/>
    <property type="match status" value="1"/>
</dbReference>
<proteinExistence type="inferred from homology"/>
<accession>A0ABV7BLF8</accession>
<dbReference type="PROSITE" id="PS51318">
    <property type="entry name" value="TAT"/>
    <property type="match status" value="1"/>
</dbReference>
<comment type="caution">
    <text evidence="2">The sequence shown here is derived from an EMBL/GenBank/DDBJ whole genome shotgun (WGS) entry which is preliminary data.</text>
</comment>
<organism evidence="2 3">
    <name type="scientific">Falsiroseomonas tokyonensis</name>
    <dbReference type="NCBI Taxonomy" id="430521"/>
    <lineage>
        <taxon>Bacteria</taxon>
        <taxon>Pseudomonadati</taxon>
        <taxon>Pseudomonadota</taxon>
        <taxon>Alphaproteobacteria</taxon>
        <taxon>Acetobacterales</taxon>
        <taxon>Roseomonadaceae</taxon>
        <taxon>Falsiroseomonas</taxon>
    </lineage>
</organism>
<evidence type="ECO:0000256" key="1">
    <source>
        <dbReference type="ARBA" id="ARBA00006987"/>
    </source>
</evidence>
<dbReference type="Proteomes" id="UP001595420">
    <property type="component" value="Unassembled WGS sequence"/>
</dbReference>
<comment type="similarity">
    <text evidence="1">Belongs to the UPF0065 (bug) family.</text>
</comment>